<dbReference type="PANTHER" id="PTHR30069">
    <property type="entry name" value="TONB-DEPENDENT OUTER MEMBRANE RECEPTOR"/>
    <property type="match status" value="1"/>
</dbReference>
<evidence type="ECO:0000313" key="16">
    <source>
        <dbReference type="Proteomes" id="UP000032568"/>
    </source>
</evidence>
<keyword evidence="4 11" id="KW-1134">Transmembrane beta strand</keyword>
<keyword evidence="6" id="KW-0732">Signal</keyword>
<protein>
    <submittedName>
        <fullName evidence="15">TonB-dependent receptor</fullName>
    </submittedName>
</protein>
<dbReference type="Pfam" id="PF00593">
    <property type="entry name" value="TonB_dep_Rec_b-barrel"/>
    <property type="match status" value="1"/>
</dbReference>
<comment type="similarity">
    <text evidence="2">Belongs to the TonB-dependent receptor family. Hemoglobin/haptoglobin binding protein subfamily.</text>
</comment>
<dbReference type="InterPro" id="IPR037066">
    <property type="entry name" value="Plug_dom_sf"/>
</dbReference>
<proteinExistence type="inferred from homology"/>
<dbReference type="Pfam" id="PF07715">
    <property type="entry name" value="Plug"/>
    <property type="match status" value="1"/>
</dbReference>
<dbReference type="Proteomes" id="UP000032568">
    <property type="component" value="Chromosome"/>
</dbReference>
<evidence type="ECO:0000256" key="1">
    <source>
        <dbReference type="ARBA" id="ARBA00004571"/>
    </source>
</evidence>
<evidence type="ECO:0000256" key="11">
    <source>
        <dbReference type="PROSITE-ProRule" id="PRU01360"/>
    </source>
</evidence>
<dbReference type="Gene3D" id="2.40.170.20">
    <property type="entry name" value="TonB-dependent receptor, beta-barrel domain"/>
    <property type="match status" value="1"/>
</dbReference>
<feature type="domain" description="TonB-dependent receptor-like beta-barrel" evidence="13">
    <location>
        <begin position="191"/>
        <end position="588"/>
    </location>
</feature>
<evidence type="ECO:0000313" key="15">
    <source>
        <dbReference type="EMBL" id="WDE00300.1"/>
    </source>
</evidence>
<keyword evidence="10 11" id="KW-0998">Cell outer membrane</keyword>
<dbReference type="Gene3D" id="2.170.130.10">
    <property type="entry name" value="TonB-dependent receptor, plug domain"/>
    <property type="match status" value="1"/>
</dbReference>
<dbReference type="GO" id="GO:0009279">
    <property type="term" value="C:cell outer membrane"/>
    <property type="evidence" value="ECO:0007669"/>
    <property type="project" value="UniProtKB-SubCell"/>
</dbReference>
<name>A0AAF0C4Y4_9GAMM</name>
<evidence type="ECO:0000259" key="14">
    <source>
        <dbReference type="Pfam" id="PF07715"/>
    </source>
</evidence>
<dbReference type="EMBL" id="CP059735">
    <property type="protein sequence ID" value="WDE00300.1"/>
    <property type="molecule type" value="Genomic_DNA"/>
</dbReference>
<dbReference type="InterPro" id="IPR039426">
    <property type="entry name" value="TonB-dep_rcpt-like"/>
</dbReference>
<dbReference type="KEGG" id="tact:SG35_006570"/>
<keyword evidence="16" id="KW-1185">Reference proteome</keyword>
<dbReference type="GO" id="GO:0015344">
    <property type="term" value="F:siderophore uptake transmembrane transporter activity"/>
    <property type="evidence" value="ECO:0007669"/>
    <property type="project" value="TreeGrafter"/>
</dbReference>
<evidence type="ECO:0000256" key="4">
    <source>
        <dbReference type="ARBA" id="ARBA00022452"/>
    </source>
</evidence>
<dbReference type="PANTHER" id="PTHR30069:SF29">
    <property type="entry name" value="HEMOGLOBIN AND HEMOGLOBIN-HAPTOGLOBIN-BINDING PROTEIN 1-RELATED"/>
    <property type="match status" value="1"/>
</dbReference>
<gene>
    <name evidence="15" type="ORF">SG35_006570</name>
</gene>
<evidence type="ECO:0000256" key="12">
    <source>
        <dbReference type="RuleBase" id="RU003357"/>
    </source>
</evidence>
<evidence type="ECO:0000259" key="13">
    <source>
        <dbReference type="Pfam" id="PF00593"/>
    </source>
</evidence>
<keyword evidence="5 11" id="KW-0812">Transmembrane</keyword>
<accession>A0AAF0C4Y4</accession>
<evidence type="ECO:0000256" key="10">
    <source>
        <dbReference type="ARBA" id="ARBA00023237"/>
    </source>
</evidence>
<reference evidence="15 16" key="2">
    <citation type="journal article" date="2022" name="Mar. Drugs">
        <title>Bioassay-Guided Fractionation Leads to the Detection of Cholic Acid Generated by the Rare Thalassomonas sp.</title>
        <authorList>
            <person name="Pheiffer F."/>
            <person name="Schneider Y.K."/>
            <person name="Hansen E.H."/>
            <person name="Andersen J.H."/>
            <person name="Isaksson J."/>
            <person name="Busche T."/>
            <person name="R C."/>
            <person name="Kalinowski J."/>
            <person name="Zyl L.V."/>
            <person name="Trindade M."/>
        </authorList>
    </citation>
    <scope>NUCLEOTIDE SEQUENCE [LARGE SCALE GENOMIC DNA]</scope>
    <source>
        <strain evidence="15 16">A5K-106</strain>
    </source>
</reference>
<dbReference type="GO" id="GO:0044718">
    <property type="term" value="P:siderophore transmembrane transport"/>
    <property type="evidence" value="ECO:0007669"/>
    <property type="project" value="TreeGrafter"/>
</dbReference>
<dbReference type="InterPro" id="IPR000531">
    <property type="entry name" value="Beta-barrel_TonB"/>
</dbReference>
<reference evidence="15 16" key="1">
    <citation type="journal article" date="2015" name="Genome Announc.">
        <title>Draft Genome Sequences of Marine Isolates of Thalassomonas viridans and Thalassomonas actiniarum.</title>
        <authorList>
            <person name="Olonade I."/>
            <person name="van Zyl L.J."/>
            <person name="Trindade M."/>
        </authorList>
    </citation>
    <scope>NUCLEOTIDE SEQUENCE [LARGE SCALE GENOMIC DNA]</scope>
    <source>
        <strain evidence="15 16">A5K-106</strain>
    </source>
</reference>
<evidence type="ECO:0000256" key="3">
    <source>
        <dbReference type="ARBA" id="ARBA00022448"/>
    </source>
</evidence>
<dbReference type="RefSeq" id="WP_084692950.1">
    <property type="nucleotide sequence ID" value="NZ_CP059735.1"/>
</dbReference>
<comment type="subcellular location">
    <subcellularLocation>
        <location evidence="1 11">Cell outer membrane</location>
        <topology evidence="1 11">Multi-pass membrane protein</topology>
    </subcellularLocation>
</comment>
<organism evidence="15 16">
    <name type="scientific">Thalassomonas actiniarum</name>
    <dbReference type="NCBI Taxonomy" id="485447"/>
    <lineage>
        <taxon>Bacteria</taxon>
        <taxon>Pseudomonadati</taxon>
        <taxon>Pseudomonadota</taxon>
        <taxon>Gammaproteobacteria</taxon>
        <taxon>Alteromonadales</taxon>
        <taxon>Colwelliaceae</taxon>
        <taxon>Thalassomonas</taxon>
    </lineage>
</organism>
<evidence type="ECO:0000256" key="2">
    <source>
        <dbReference type="ARBA" id="ARBA00008143"/>
    </source>
</evidence>
<dbReference type="InterPro" id="IPR012910">
    <property type="entry name" value="Plug_dom"/>
</dbReference>
<keyword evidence="8 11" id="KW-0472">Membrane</keyword>
<evidence type="ECO:0000256" key="6">
    <source>
        <dbReference type="ARBA" id="ARBA00022729"/>
    </source>
</evidence>
<evidence type="ECO:0000256" key="8">
    <source>
        <dbReference type="ARBA" id="ARBA00023136"/>
    </source>
</evidence>
<evidence type="ECO:0000256" key="9">
    <source>
        <dbReference type="ARBA" id="ARBA00023170"/>
    </source>
</evidence>
<dbReference type="AlphaFoldDB" id="A0AAF0C4Y4"/>
<evidence type="ECO:0000256" key="5">
    <source>
        <dbReference type="ARBA" id="ARBA00022692"/>
    </source>
</evidence>
<dbReference type="InterPro" id="IPR036942">
    <property type="entry name" value="Beta-barrel_TonB_sf"/>
</dbReference>
<sequence length="664" mass="76020">MRKKNSIFMLVFTGIFYFSCLACRLNAADLDNKALYTLSLAQLMDVKVTTASKFEESLHDAHASVSIISRQQIEQFGGQNLYEILERFVAVNSNFGVLTSIGTRGSKPWTSLAQHLGLIDGRPFGNMSGAHSLYTSMPLTAIERIEYIRGPGSVLYGSNAYQGVFNIITKKASREGWQAQQKLTFGSFDTKLLDGSYHYRQDDFSFDFSLLFNDVGGWDAKMFDPVRLQTYRRKAFQEEKTLYLQLAYKDFSFNFYNSRQEKFGNYWDAPEEDYIPWSKVHPAQFFNLSHHHAFNPDWRLESHITHIEKTMEWSSDGVADEFVRIKSPFSLSLYELNLFTELPDRSSFLSGLSYEKRKIFDAVTIPDSSEDYASLYFQFRQQLNHAFSYSIGGQYVTSLSLLGDAGNKSDFVPRFGLIYDFDEKWALKLLYGQAYRQPTAGERSIETPGVQRGAPDLESETITTKEAQLFYQQAGRLFTLTYYHSEEKELILLVPTGDPAFPLENKNQGRMSSRGIELEFKYEINHNWYLELSGAWQKNKDGNGVKNTNLSPNYSWKLGVGYNRDTWSLGLYNLHYSNYHDSILFDPNRELVNPAADGFDWLTLKASKVLMSFGSGSSLQLSLELKNILDEEVYQPNDTPVFYPINTLPGREGRSAFVTLSYSR</sequence>
<keyword evidence="3 11" id="KW-0813">Transport</keyword>
<keyword evidence="9 15" id="KW-0675">Receptor</keyword>
<keyword evidence="7 12" id="KW-0798">TonB box</keyword>
<dbReference type="PROSITE" id="PS52016">
    <property type="entry name" value="TONB_DEPENDENT_REC_3"/>
    <property type="match status" value="1"/>
</dbReference>
<dbReference type="SUPFAM" id="SSF56935">
    <property type="entry name" value="Porins"/>
    <property type="match status" value="1"/>
</dbReference>
<feature type="domain" description="TonB-dependent receptor plug" evidence="14">
    <location>
        <begin position="59"/>
        <end position="164"/>
    </location>
</feature>
<evidence type="ECO:0000256" key="7">
    <source>
        <dbReference type="ARBA" id="ARBA00023077"/>
    </source>
</evidence>